<name>A0A839JXW5_9FIRM</name>
<dbReference type="Proteomes" id="UP000574276">
    <property type="component" value="Unassembled WGS sequence"/>
</dbReference>
<feature type="region of interest" description="Disordered" evidence="1">
    <location>
        <begin position="461"/>
        <end position="480"/>
    </location>
</feature>
<sequence>MAIEDENLKIIISQLLKYKAVGKLAEFICMLNELKKYLFSRQVSMHQANVPIILFIRQNLNTLYAKCPKKIKSSLSKEMFAAFLLIVSKMEKVDITEENLSDMLKLDRVLDELYKKAVDIKDNVYIPTLRTFLSKLTVSCFSVSGWDNQLMWSHYANSYAGICIEYDFNQIKDAIGFIYPVEYTTKRPTLSLQDLGVEGFNLGSEASVKSCEPNMRAILSYLLAKNVCWNYEKEWRIINVGEENTPLFIDLPFVKSITFGMNMDPICKQLLWDVCKEKEIECYEIEIGTENYELRRKRLTESDFIYDIDMEINYIDVLMKQISVTFERIGKMGENIENEIENKNFSNVSPMLSDTIDTMSNSYYLKISLNRICDHETEELSSNGMPKEILESISLVNTFVSQVKEMYVALKENVPIFLLGGLIKGHEYTVIKKQLGDIHELVGKFENIEWNPFCIKKVSEDAEDNDSEYSEVDELAKISE</sequence>
<dbReference type="InterPro" id="IPR021352">
    <property type="entry name" value="DUF2971"/>
</dbReference>
<keyword evidence="3" id="KW-1185">Reference proteome</keyword>
<gene>
    <name evidence="2" type="ORF">H0486_02880</name>
</gene>
<feature type="compositionally biased region" description="Acidic residues" evidence="1">
    <location>
        <begin position="461"/>
        <end position="473"/>
    </location>
</feature>
<reference evidence="2 3" key="1">
    <citation type="submission" date="2020-07" db="EMBL/GenBank/DDBJ databases">
        <title>Characterization and genome sequencing of isolate MD1, a novel member within the family Lachnospiraceae.</title>
        <authorList>
            <person name="Rettenmaier R."/>
            <person name="Di Bello L."/>
            <person name="Zinser C."/>
            <person name="Scheitz K."/>
            <person name="Liebl W."/>
            <person name="Zverlov V."/>
        </authorList>
    </citation>
    <scope>NUCLEOTIDE SEQUENCE [LARGE SCALE GENOMIC DNA]</scope>
    <source>
        <strain evidence="2 3">MD1</strain>
    </source>
</reference>
<evidence type="ECO:0000313" key="3">
    <source>
        <dbReference type="Proteomes" id="UP000574276"/>
    </source>
</evidence>
<comment type="caution">
    <text evidence="2">The sequence shown here is derived from an EMBL/GenBank/DDBJ whole genome shotgun (WGS) entry which is preliminary data.</text>
</comment>
<dbReference type="Pfam" id="PF11185">
    <property type="entry name" value="DUF2971"/>
    <property type="match status" value="1"/>
</dbReference>
<evidence type="ECO:0000256" key="1">
    <source>
        <dbReference type="SAM" id="MobiDB-lite"/>
    </source>
</evidence>
<proteinExistence type="predicted"/>
<dbReference type="EMBL" id="JACEGA010000001">
    <property type="protein sequence ID" value="MBB2181822.1"/>
    <property type="molecule type" value="Genomic_DNA"/>
</dbReference>
<protein>
    <submittedName>
        <fullName evidence="2">DUF2971 domain-containing protein</fullName>
    </submittedName>
</protein>
<evidence type="ECO:0000313" key="2">
    <source>
        <dbReference type="EMBL" id="MBB2181822.1"/>
    </source>
</evidence>
<dbReference type="AlphaFoldDB" id="A0A839JXW5"/>
<organism evidence="2 3">
    <name type="scientific">Variimorphobacter saccharofermentans</name>
    <dbReference type="NCBI Taxonomy" id="2755051"/>
    <lineage>
        <taxon>Bacteria</taxon>
        <taxon>Bacillati</taxon>
        <taxon>Bacillota</taxon>
        <taxon>Clostridia</taxon>
        <taxon>Lachnospirales</taxon>
        <taxon>Lachnospiraceae</taxon>
        <taxon>Variimorphobacter</taxon>
    </lineage>
</organism>
<accession>A0A839JXW5</accession>
<dbReference type="RefSeq" id="WP_228351573.1">
    <property type="nucleotide sequence ID" value="NZ_JACEGA010000001.1"/>
</dbReference>